<reference evidence="1" key="2">
    <citation type="submission" date="2016-06" db="EMBL/GenBank/DDBJ databases">
        <title>The genome of a short-lived fish provides insights into sex chromosome evolution and the genetic control of aging.</title>
        <authorList>
            <person name="Reichwald K."/>
            <person name="Felder M."/>
            <person name="Petzold A."/>
            <person name="Koch P."/>
            <person name="Groth M."/>
            <person name="Platzer M."/>
        </authorList>
    </citation>
    <scope>NUCLEOTIDE SEQUENCE</scope>
    <source>
        <tissue evidence="1">Brain</tissue>
    </source>
</reference>
<dbReference type="AlphaFoldDB" id="A0A1A8V4L0"/>
<proteinExistence type="predicted"/>
<accession>A0A1A8V4L0</accession>
<dbReference type="EMBL" id="HAEJ01013721">
    <property type="protein sequence ID" value="SBS54178.1"/>
    <property type="molecule type" value="Transcribed_RNA"/>
</dbReference>
<sequence length="53" mass="5971">MFSSTTKYFSLYLSSFTVLKLTFDFSSTTSSDPLLHTCTQTHTCTHAHAHTHT</sequence>
<protein>
    <submittedName>
        <fullName evidence="1">Rho GTPase activating protein 40</fullName>
    </submittedName>
</protein>
<gene>
    <name evidence="1" type="primary">ARHGAP40</name>
</gene>
<name>A0A1A8V4L0_NOTFU</name>
<feature type="non-terminal residue" evidence="1">
    <location>
        <position position="53"/>
    </location>
</feature>
<reference evidence="1" key="1">
    <citation type="submission" date="2016-05" db="EMBL/GenBank/DDBJ databases">
        <authorList>
            <person name="Lavstsen T."/>
            <person name="Jespersen J.S."/>
        </authorList>
    </citation>
    <scope>NUCLEOTIDE SEQUENCE</scope>
    <source>
        <tissue evidence="1">Brain</tissue>
    </source>
</reference>
<evidence type="ECO:0000313" key="1">
    <source>
        <dbReference type="EMBL" id="SBS54178.1"/>
    </source>
</evidence>
<organism evidence="1">
    <name type="scientific">Nothobranchius furzeri</name>
    <name type="common">Turquoise killifish</name>
    <dbReference type="NCBI Taxonomy" id="105023"/>
    <lineage>
        <taxon>Eukaryota</taxon>
        <taxon>Metazoa</taxon>
        <taxon>Chordata</taxon>
        <taxon>Craniata</taxon>
        <taxon>Vertebrata</taxon>
        <taxon>Euteleostomi</taxon>
        <taxon>Actinopterygii</taxon>
        <taxon>Neopterygii</taxon>
        <taxon>Teleostei</taxon>
        <taxon>Neoteleostei</taxon>
        <taxon>Acanthomorphata</taxon>
        <taxon>Ovalentaria</taxon>
        <taxon>Atherinomorphae</taxon>
        <taxon>Cyprinodontiformes</taxon>
        <taxon>Nothobranchiidae</taxon>
        <taxon>Nothobranchius</taxon>
    </lineage>
</organism>